<accession>A0A4T0WVZ3</accession>
<dbReference type="AlphaFoldDB" id="A0A4T0WVZ3"/>
<dbReference type="PANTHER" id="PTHR42923:SF3">
    <property type="entry name" value="PROTOPORPHYRINOGEN OXIDASE"/>
    <property type="match status" value="1"/>
</dbReference>
<sequence length="521" mass="57377">MKLPLNSRIGVIGGGINGLSYAYFLGKLRPDVKITVLENLSRVGGYINTSHANEKTKEITKLDGRALKMEKGPRTLRGVSSGTLIIMDLFKKFGMLDQVRGITKESPANKKYLLTKSQGQIGEIKGNLVEVPSPGAGWSVIYKFLISPLGKVMMRGILNDLFFKNDGKSLDGMSVEEFFSRHFGKPMIHDIGSALMYGIYAADVAHLDVNCVMPSLVRMEKAHGSIVKAVLKSIFYYKPPPPDPYVKLYTEKIGNEFNLAELKTKLRDYPMITFKDGLSQLCEGLKNNMPSNVSVILGSSVDNISQREGKLAITAGKKKYEVDHIWSSVNTLQLAKMIDDRELIDVLQDFKYTSVCVCNVLIPKNAKDIKGFGFLVPKTHFHPEIKLMGVIFDSDIEEHSVPLWSDDKLSETGEHTRATLMISVRDGVHPTSSMLKMTVRETFSNILNGDALDAAVEHAIVTESIPLYDLDFITRGEKVLKLIKDKYDGKLQLGGMVFSPGVGVPDSVAGALQGAVQVSGV</sequence>
<evidence type="ECO:0000313" key="12">
    <source>
        <dbReference type="EMBL" id="TID15011.1"/>
    </source>
</evidence>
<comment type="subcellular location">
    <subcellularLocation>
        <location evidence="11">Mitochondrion inner membrane</location>
    </subcellularLocation>
</comment>
<comment type="cofactor">
    <cofactor evidence="11">
        <name>FAD</name>
        <dbReference type="ChEBI" id="CHEBI:57692"/>
    </cofactor>
    <text evidence="11">Binds 1 FAD per subunit.</text>
</comment>
<name>A0A4T0WVZ3_9ASCO</name>
<organism evidence="12 13">
    <name type="scientific">Pichia inconspicua</name>
    <dbReference type="NCBI Taxonomy" id="52247"/>
    <lineage>
        <taxon>Eukaryota</taxon>
        <taxon>Fungi</taxon>
        <taxon>Dikarya</taxon>
        <taxon>Ascomycota</taxon>
        <taxon>Saccharomycotina</taxon>
        <taxon>Pichiomycetes</taxon>
        <taxon>Pichiales</taxon>
        <taxon>Pichiaceae</taxon>
        <taxon>Pichia</taxon>
    </lineage>
</organism>
<comment type="function">
    <text evidence="1 11">Catalyzes the 6-electron oxidation of protoporphyrinogen-IX to form protoporphyrin-IX.</text>
</comment>
<keyword evidence="9 11" id="KW-0627">Porphyrin biosynthesis</keyword>
<gene>
    <name evidence="12" type="ORF">CANINC_004682</name>
</gene>
<comment type="catalytic activity">
    <reaction evidence="10 11">
        <text>protoporphyrinogen IX + 3 O2 = protoporphyrin IX + 3 H2O2</text>
        <dbReference type="Rhea" id="RHEA:25576"/>
        <dbReference type="ChEBI" id="CHEBI:15379"/>
        <dbReference type="ChEBI" id="CHEBI:16240"/>
        <dbReference type="ChEBI" id="CHEBI:57306"/>
        <dbReference type="ChEBI" id="CHEBI:57307"/>
        <dbReference type="EC" id="1.3.3.4"/>
    </reaction>
</comment>
<evidence type="ECO:0000256" key="9">
    <source>
        <dbReference type="ARBA" id="ARBA00023244"/>
    </source>
</evidence>
<evidence type="ECO:0000256" key="6">
    <source>
        <dbReference type="ARBA" id="ARBA00022827"/>
    </source>
</evidence>
<comment type="similarity">
    <text evidence="3 11">Belongs to the protoporphyrinogen/coproporphyrinogen oxidase family. Protoporphyrinogen oxidase subfamily.</text>
</comment>
<evidence type="ECO:0000256" key="8">
    <source>
        <dbReference type="ARBA" id="ARBA00023133"/>
    </source>
</evidence>
<evidence type="ECO:0000256" key="4">
    <source>
        <dbReference type="ARBA" id="ARBA00012867"/>
    </source>
</evidence>
<dbReference type="EMBL" id="SELW01000657">
    <property type="protein sequence ID" value="TID15011.1"/>
    <property type="molecule type" value="Genomic_DNA"/>
</dbReference>
<dbReference type="NCBIfam" id="TIGR00562">
    <property type="entry name" value="proto_IX_ox"/>
    <property type="match status" value="1"/>
</dbReference>
<dbReference type="InterPro" id="IPR050464">
    <property type="entry name" value="Zeta_carotene_desat/Oxidored"/>
</dbReference>
<dbReference type="SUPFAM" id="SSF51905">
    <property type="entry name" value="FAD/NAD(P)-binding domain"/>
    <property type="match status" value="1"/>
</dbReference>
<keyword evidence="8 11" id="KW-0350">Heme biosynthesis</keyword>
<dbReference type="InterPro" id="IPR004572">
    <property type="entry name" value="Protoporphyrinogen_oxidase"/>
</dbReference>
<evidence type="ECO:0000313" key="13">
    <source>
        <dbReference type="Proteomes" id="UP000307173"/>
    </source>
</evidence>
<evidence type="ECO:0000256" key="2">
    <source>
        <dbReference type="ARBA" id="ARBA00005073"/>
    </source>
</evidence>
<protein>
    <recommendedName>
        <fullName evidence="4 11">Protoporphyrinogen oxidase</fullName>
        <ecNumber evidence="4 11">1.3.3.4</ecNumber>
    </recommendedName>
</protein>
<dbReference type="GO" id="GO:0004729">
    <property type="term" value="F:oxygen-dependent protoporphyrinogen oxidase activity"/>
    <property type="evidence" value="ECO:0007669"/>
    <property type="project" value="UniProtKB-UniRule"/>
</dbReference>
<dbReference type="GO" id="GO:0005743">
    <property type="term" value="C:mitochondrial inner membrane"/>
    <property type="evidence" value="ECO:0007669"/>
    <property type="project" value="UniProtKB-SubCell"/>
</dbReference>
<evidence type="ECO:0000256" key="11">
    <source>
        <dbReference type="RuleBase" id="RU367069"/>
    </source>
</evidence>
<dbReference type="GO" id="GO:0006782">
    <property type="term" value="P:protoporphyrinogen IX biosynthetic process"/>
    <property type="evidence" value="ECO:0007669"/>
    <property type="project" value="UniProtKB-UniRule"/>
</dbReference>
<evidence type="ECO:0000256" key="3">
    <source>
        <dbReference type="ARBA" id="ARBA00010551"/>
    </source>
</evidence>
<proteinExistence type="inferred from homology"/>
<dbReference type="STRING" id="52247.A0A4T0WVZ3"/>
<dbReference type="UniPathway" id="UPA00251">
    <property type="reaction ID" value="UER00324"/>
</dbReference>
<dbReference type="Pfam" id="PF13450">
    <property type="entry name" value="NAD_binding_8"/>
    <property type="match status" value="1"/>
</dbReference>
<keyword evidence="7 11" id="KW-0560">Oxidoreductase</keyword>
<keyword evidence="5 11" id="KW-0285">Flavoprotein</keyword>
<evidence type="ECO:0000256" key="10">
    <source>
        <dbReference type="ARBA" id="ARBA00047554"/>
    </source>
</evidence>
<comment type="pathway">
    <text evidence="2 11">Porphyrin-containing compound metabolism; protoporphyrin-IX biosynthesis; protoporphyrin-IX from protoporphyrinogen-IX: step 1/1.</text>
</comment>
<evidence type="ECO:0000256" key="7">
    <source>
        <dbReference type="ARBA" id="ARBA00023002"/>
    </source>
</evidence>
<dbReference type="Gene3D" id="3.50.50.60">
    <property type="entry name" value="FAD/NAD(P)-binding domain"/>
    <property type="match status" value="1"/>
</dbReference>
<keyword evidence="13" id="KW-1185">Reference proteome</keyword>
<dbReference type="Proteomes" id="UP000307173">
    <property type="component" value="Unassembled WGS sequence"/>
</dbReference>
<dbReference type="PANTHER" id="PTHR42923">
    <property type="entry name" value="PROTOPORPHYRINOGEN OXIDASE"/>
    <property type="match status" value="1"/>
</dbReference>
<comment type="caution">
    <text evidence="12">The sequence shown here is derived from an EMBL/GenBank/DDBJ whole genome shotgun (WGS) entry which is preliminary data.</text>
</comment>
<keyword evidence="6 11" id="KW-0274">FAD</keyword>
<evidence type="ECO:0000256" key="1">
    <source>
        <dbReference type="ARBA" id="ARBA00002600"/>
    </source>
</evidence>
<reference evidence="12 13" key="1">
    <citation type="journal article" date="2019" name="Front. Genet.">
        <title>Whole-Genome Sequencing of the Opportunistic Yeast Pathogen Candida inconspicua Uncovers Its Hybrid Origin.</title>
        <authorList>
            <person name="Mixao V."/>
            <person name="Hansen A.P."/>
            <person name="Saus E."/>
            <person name="Boekhout T."/>
            <person name="Lass-Florl C."/>
            <person name="Gabaldon T."/>
        </authorList>
    </citation>
    <scope>NUCLEOTIDE SEQUENCE [LARGE SCALE GENOMIC DNA]</scope>
    <source>
        <strain evidence="12 13">CBS 180</strain>
    </source>
</reference>
<dbReference type="OrthoDB" id="438553at2759"/>
<dbReference type="EC" id="1.3.3.4" evidence="4 11"/>
<dbReference type="InterPro" id="IPR036188">
    <property type="entry name" value="FAD/NAD-bd_sf"/>
</dbReference>
<dbReference type="SUPFAM" id="SSF54373">
    <property type="entry name" value="FAD-linked reductases, C-terminal domain"/>
    <property type="match status" value="1"/>
</dbReference>
<evidence type="ECO:0000256" key="5">
    <source>
        <dbReference type="ARBA" id="ARBA00022630"/>
    </source>
</evidence>